<dbReference type="EMBL" id="CP002432">
    <property type="protein sequence ID" value="ADU66124.1"/>
    <property type="molecule type" value="Genomic_DNA"/>
</dbReference>
<evidence type="ECO:0000313" key="1">
    <source>
        <dbReference type="EMBL" id="ADU66124.1"/>
    </source>
</evidence>
<proteinExistence type="predicted"/>
<dbReference type="OrthoDB" id="5396728at2"/>
<organism evidence="1 2">
    <name type="scientific">Desulfurispirillum indicum (strain ATCC BAA-1389 / DSM 22839 / S5)</name>
    <dbReference type="NCBI Taxonomy" id="653733"/>
    <lineage>
        <taxon>Bacteria</taxon>
        <taxon>Pseudomonadati</taxon>
        <taxon>Chrysiogenota</taxon>
        <taxon>Chrysiogenia</taxon>
        <taxon>Chrysiogenales</taxon>
        <taxon>Chrysiogenaceae</taxon>
        <taxon>Desulfurispirillum</taxon>
    </lineage>
</organism>
<dbReference type="Proteomes" id="UP000002572">
    <property type="component" value="Chromosome"/>
</dbReference>
<dbReference type="KEGG" id="din:Selin_1389"/>
<dbReference type="STRING" id="653733.Selin_1389"/>
<dbReference type="eggNOG" id="COG0748">
    <property type="taxonomic scope" value="Bacteria"/>
</dbReference>
<dbReference type="SUPFAM" id="SSF50475">
    <property type="entry name" value="FMN-binding split barrel"/>
    <property type="match status" value="1"/>
</dbReference>
<reference evidence="1 2" key="1">
    <citation type="submission" date="2010-12" db="EMBL/GenBank/DDBJ databases">
        <title>Complete sequence of Desulfurispirillum indicum S5.</title>
        <authorList>
            <consortium name="US DOE Joint Genome Institute"/>
            <person name="Lucas S."/>
            <person name="Copeland A."/>
            <person name="Lapidus A."/>
            <person name="Cheng J.-F."/>
            <person name="Goodwin L."/>
            <person name="Pitluck S."/>
            <person name="Chertkov O."/>
            <person name="Held B."/>
            <person name="Detter J.C."/>
            <person name="Han C."/>
            <person name="Tapia R."/>
            <person name="Land M."/>
            <person name="Hauser L."/>
            <person name="Kyrpides N."/>
            <person name="Ivanova N."/>
            <person name="Mikhailova N."/>
            <person name="Haggblom M."/>
            <person name="Rauschenbach I."/>
            <person name="Bini E."/>
            <person name="Woyke T."/>
        </authorList>
    </citation>
    <scope>NUCLEOTIDE SEQUENCE [LARGE SCALE GENOMIC DNA]</scope>
    <source>
        <strain evidence="2">ATCC BAA-1389 / DSM 22839 / S5</strain>
    </source>
</reference>
<dbReference type="Gene3D" id="2.30.110.10">
    <property type="entry name" value="Electron Transport, Fmn-binding Protein, Chain A"/>
    <property type="match status" value="1"/>
</dbReference>
<gene>
    <name evidence="1" type="ordered locus">Selin_1389</name>
</gene>
<dbReference type="RefSeq" id="WP_013506005.1">
    <property type="nucleotide sequence ID" value="NC_014836.1"/>
</dbReference>
<protein>
    <submittedName>
        <fullName evidence="1">Pyridoxamine 5'-phosphate oxidase-related FMN-binding protein</fullName>
    </submittedName>
</protein>
<dbReference type="InParanoid" id="E6W688"/>
<keyword evidence="2" id="KW-1185">Reference proteome</keyword>
<name>E6W688_DESIS</name>
<dbReference type="HOGENOM" id="CLU_135509_0_0_0"/>
<sequence>MDMDMKDYFAGHDGQGVLATATAEGKVNMAVYSKPFFLSATDEELAFVMARRMTFENVQANPHACYMFTEAGSQHKGCRIYLKRTEVIEDPALIAQLMEKGGYRFSAGESADSVVLVNFHVEGVVPLVTHSVAFKAD</sequence>
<dbReference type="AlphaFoldDB" id="E6W688"/>
<evidence type="ECO:0000313" key="2">
    <source>
        <dbReference type="Proteomes" id="UP000002572"/>
    </source>
</evidence>
<dbReference type="InterPro" id="IPR012349">
    <property type="entry name" value="Split_barrel_FMN-bd"/>
</dbReference>
<accession>E6W688</accession>